<dbReference type="AlphaFoldDB" id="A0A103XV14"/>
<dbReference type="InterPro" id="IPR007789">
    <property type="entry name" value="DUF688"/>
</dbReference>
<organism evidence="2 3">
    <name type="scientific">Cynara cardunculus var. scolymus</name>
    <name type="common">Globe artichoke</name>
    <name type="synonym">Cynara scolymus</name>
    <dbReference type="NCBI Taxonomy" id="59895"/>
    <lineage>
        <taxon>Eukaryota</taxon>
        <taxon>Viridiplantae</taxon>
        <taxon>Streptophyta</taxon>
        <taxon>Embryophyta</taxon>
        <taxon>Tracheophyta</taxon>
        <taxon>Spermatophyta</taxon>
        <taxon>Magnoliopsida</taxon>
        <taxon>eudicotyledons</taxon>
        <taxon>Gunneridae</taxon>
        <taxon>Pentapetalae</taxon>
        <taxon>asterids</taxon>
        <taxon>campanulids</taxon>
        <taxon>Asterales</taxon>
        <taxon>Asteraceae</taxon>
        <taxon>Carduoideae</taxon>
        <taxon>Cardueae</taxon>
        <taxon>Carduinae</taxon>
        <taxon>Cynara</taxon>
    </lineage>
</organism>
<dbReference type="Pfam" id="PF05097">
    <property type="entry name" value="DUF688"/>
    <property type="match status" value="1"/>
</dbReference>
<feature type="compositionally biased region" description="Polar residues" evidence="1">
    <location>
        <begin position="383"/>
        <end position="404"/>
    </location>
</feature>
<feature type="region of interest" description="Disordered" evidence="1">
    <location>
        <begin position="524"/>
        <end position="552"/>
    </location>
</feature>
<feature type="compositionally biased region" description="Acidic residues" evidence="1">
    <location>
        <begin position="452"/>
        <end position="461"/>
    </location>
</feature>
<feature type="region of interest" description="Disordered" evidence="1">
    <location>
        <begin position="442"/>
        <end position="511"/>
    </location>
</feature>
<keyword evidence="3" id="KW-1185">Reference proteome</keyword>
<sequence length="552" mass="61792">MIHSFLLLFPPSSPLHSAIYIASAFKIILPNLSFKIYDGYLDIELLLRIKCIHDLYAANSGFKLLPILMEDKQLNINQPLLSVRRFSSITASKKNESRRTRIYHPTMRVVESCKTELNSKPMKNTGSVPFGWEHSPGRPKDETDKQIQTEENPPSLPKLPPGWDLKPKRKDSDNITEEFITEYGSAKSAKKESSESGNDDDDDDTDEAFMDALDTLSRGESSFYNCSASGVSGLESAVKPSGILSADPKIRNFMMGRFLPAAKAMASEIPQNIYRKNVVKEKPLEVKKIANMDNKKVQLRYGPNFLQDIGQNNEEEDSDYDYDEHGNISSKLCGFLPRFCLKGSVGHVNPVSGTRTANRTHATSSSSISSFSETENEGCEISNIGSQSSVPERNNSSTQKQRATSFKELLADEKNKNETDGQDVLIEKTLYVDTVHMIRSPKEQSKFKADDTDMVADDEPKDDMKMETHMDQDPEEWIDDKNGYHDSKGSQDGVFELPAPPPLPKSPSDSWLWRTLPSVSSKNTAIRWNPKYPSSNAQIGHSEGPLLPIPER</sequence>
<feature type="compositionally biased region" description="Acidic residues" evidence="1">
    <location>
        <begin position="197"/>
        <end position="207"/>
    </location>
</feature>
<accession>A0A103XV14</accession>
<evidence type="ECO:0000313" key="2">
    <source>
        <dbReference type="EMBL" id="KVH97418.1"/>
    </source>
</evidence>
<feature type="compositionally biased region" description="Polar residues" evidence="1">
    <location>
        <begin position="524"/>
        <end position="539"/>
    </location>
</feature>
<feature type="compositionally biased region" description="Basic and acidic residues" evidence="1">
    <location>
        <begin position="442"/>
        <end position="451"/>
    </location>
</feature>
<feature type="region of interest" description="Disordered" evidence="1">
    <location>
        <begin position="117"/>
        <end position="207"/>
    </location>
</feature>
<reference evidence="2 3" key="1">
    <citation type="journal article" date="2016" name="Sci. Rep.">
        <title>The genome sequence of the outbreeding globe artichoke constructed de novo incorporating a phase-aware low-pass sequencing strategy of F1 progeny.</title>
        <authorList>
            <person name="Scaglione D."/>
            <person name="Reyes-Chin-Wo S."/>
            <person name="Acquadro A."/>
            <person name="Froenicke L."/>
            <person name="Portis E."/>
            <person name="Beitel C."/>
            <person name="Tirone M."/>
            <person name="Mauro R."/>
            <person name="Lo Monaco A."/>
            <person name="Mauromicale G."/>
            <person name="Faccioli P."/>
            <person name="Cattivelli L."/>
            <person name="Rieseberg L."/>
            <person name="Michelmore R."/>
            <person name="Lanteri S."/>
        </authorList>
    </citation>
    <scope>NUCLEOTIDE SEQUENCE [LARGE SCALE GENOMIC DNA]</scope>
    <source>
        <strain evidence="2">2C</strain>
    </source>
</reference>
<feature type="compositionally biased region" description="Basic and acidic residues" evidence="1">
    <location>
        <begin position="462"/>
        <end position="472"/>
    </location>
</feature>
<feature type="compositionally biased region" description="Polar residues" evidence="1">
    <location>
        <begin position="117"/>
        <end position="127"/>
    </location>
</feature>
<dbReference type="PANTHER" id="PTHR33671">
    <property type="entry name" value="N-METHYLTRANSFERASE, PUTATIVE (DUF688)-RELATED"/>
    <property type="match status" value="1"/>
</dbReference>
<dbReference type="STRING" id="59895.A0A103XV14"/>
<evidence type="ECO:0000313" key="3">
    <source>
        <dbReference type="Proteomes" id="UP000243975"/>
    </source>
</evidence>
<feature type="region of interest" description="Disordered" evidence="1">
    <location>
        <begin position="350"/>
        <end position="404"/>
    </location>
</feature>
<feature type="compositionally biased region" description="Basic and acidic residues" evidence="1">
    <location>
        <begin position="479"/>
        <end position="489"/>
    </location>
</feature>
<proteinExistence type="predicted"/>
<dbReference type="PANTHER" id="PTHR33671:SF2">
    <property type="entry name" value="N-METHYLTRANSFERASE, PUTATIVE (DUF688)-RELATED"/>
    <property type="match status" value="1"/>
</dbReference>
<dbReference type="Gramene" id="KVH97418">
    <property type="protein sequence ID" value="KVH97418"/>
    <property type="gene ID" value="Ccrd_000467"/>
</dbReference>
<feature type="compositionally biased region" description="Basic and acidic residues" evidence="1">
    <location>
        <begin position="135"/>
        <end position="148"/>
    </location>
</feature>
<comment type="caution">
    <text evidence="2">The sequence shown here is derived from an EMBL/GenBank/DDBJ whole genome shotgun (WGS) entry which is preliminary data.</text>
</comment>
<protein>
    <submittedName>
        <fullName evidence="2">Uncharacterized protein</fullName>
    </submittedName>
</protein>
<feature type="compositionally biased region" description="Polar residues" evidence="1">
    <location>
        <begin position="351"/>
        <end position="363"/>
    </location>
</feature>
<dbReference type="OMA" id="YAPKVCG"/>
<dbReference type="Proteomes" id="UP000243975">
    <property type="component" value="Unassembled WGS sequence"/>
</dbReference>
<gene>
    <name evidence="2" type="ORF">Ccrd_000467</name>
</gene>
<evidence type="ECO:0000256" key="1">
    <source>
        <dbReference type="SAM" id="MobiDB-lite"/>
    </source>
</evidence>
<dbReference type="EMBL" id="LEKV01003832">
    <property type="protein sequence ID" value="KVH97418.1"/>
    <property type="molecule type" value="Genomic_DNA"/>
</dbReference>
<name>A0A103XV14_CYNCS</name>